<dbReference type="EMBL" id="UOGE01000013">
    <property type="protein sequence ID" value="VAX16673.1"/>
    <property type="molecule type" value="Genomic_DNA"/>
</dbReference>
<evidence type="ECO:0000256" key="1">
    <source>
        <dbReference type="ARBA" id="ARBA00022679"/>
    </source>
</evidence>
<organism evidence="4">
    <name type="scientific">hydrothermal vent metagenome</name>
    <dbReference type="NCBI Taxonomy" id="652676"/>
    <lineage>
        <taxon>unclassified sequences</taxon>
        <taxon>metagenomes</taxon>
        <taxon>ecological metagenomes</taxon>
    </lineage>
</organism>
<evidence type="ECO:0000259" key="3">
    <source>
        <dbReference type="Pfam" id="PF13439"/>
    </source>
</evidence>
<evidence type="ECO:0008006" key="5">
    <source>
        <dbReference type="Google" id="ProtNLM"/>
    </source>
</evidence>
<dbReference type="AlphaFoldDB" id="A0A3B1BWJ4"/>
<dbReference type="Gene3D" id="3.40.50.2000">
    <property type="entry name" value="Glycogen Phosphorylase B"/>
    <property type="match status" value="2"/>
</dbReference>
<feature type="domain" description="Glycosyltransferase subfamily 4-like N-terminal" evidence="3">
    <location>
        <begin position="17"/>
        <end position="167"/>
    </location>
</feature>
<dbReference type="PANTHER" id="PTHR46401">
    <property type="entry name" value="GLYCOSYLTRANSFERASE WBBK-RELATED"/>
    <property type="match status" value="1"/>
</dbReference>
<accession>A0A3B1BWJ4</accession>
<dbReference type="InterPro" id="IPR001296">
    <property type="entry name" value="Glyco_trans_1"/>
</dbReference>
<dbReference type="Pfam" id="PF13439">
    <property type="entry name" value="Glyco_transf_4"/>
    <property type="match status" value="1"/>
</dbReference>
<dbReference type="SUPFAM" id="SSF53756">
    <property type="entry name" value="UDP-Glycosyltransferase/glycogen phosphorylase"/>
    <property type="match status" value="1"/>
</dbReference>
<dbReference type="GO" id="GO:0016757">
    <property type="term" value="F:glycosyltransferase activity"/>
    <property type="evidence" value="ECO:0007669"/>
    <property type="project" value="InterPro"/>
</dbReference>
<dbReference type="CDD" id="cd03809">
    <property type="entry name" value="GT4_MtfB-like"/>
    <property type="match status" value="1"/>
</dbReference>
<keyword evidence="1" id="KW-0808">Transferase</keyword>
<evidence type="ECO:0000259" key="2">
    <source>
        <dbReference type="Pfam" id="PF00534"/>
    </source>
</evidence>
<gene>
    <name evidence="4" type="ORF">MNBD_NITROSPINAE02-1626</name>
</gene>
<evidence type="ECO:0000313" key="4">
    <source>
        <dbReference type="EMBL" id="VAX16673.1"/>
    </source>
</evidence>
<reference evidence="4" key="1">
    <citation type="submission" date="2018-06" db="EMBL/GenBank/DDBJ databases">
        <authorList>
            <person name="Zhirakovskaya E."/>
        </authorList>
    </citation>
    <scope>NUCLEOTIDE SEQUENCE</scope>
</reference>
<sequence length="361" mass="40871">MTTMRIGIDVRKIADSGIGRHIENLIENLVRLNHQHEFVLFFSPGDIGIYKYNRDGVRKVVETSGKYSLKEHWSLPINARKCGVDLFHSPHYTLPRFYKGKSVVTIHDIIHLLEPSFGYWEKTYARWMIASAISRAGAVITVSRYTKEALIERFGAPERKIHVIHNGGGADFHRPEEASIIRELEADDIHGEYHLYVGSDRPHKNLKAVAALLEAMNANTRFLIVGRVAEEIQTDYKKRFGERVIFRNNVAHNMMATYYAGARALLFPSYHEGFGLPPLEAMACKTPVIASNSSSIPEVVGDAALLVDPDDIVAMAAALEKTETDHDFRRRLIESGHKRAQLFSWEKMAKETLKVYEEVGL</sequence>
<name>A0A3B1BWJ4_9ZZZZ</name>
<proteinExistence type="predicted"/>
<feature type="domain" description="Glycosyl transferase family 1" evidence="2">
    <location>
        <begin position="194"/>
        <end position="338"/>
    </location>
</feature>
<dbReference type="GO" id="GO:0009103">
    <property type="term" value="P:lipopolysaccharide biosynthetic process"/>
    <property type="evidence" value="ECO:0007669"/>
    <property type="project" value="TreeGrafter"/>
</dbReference>
<dbReference type="Pfam" id="PF00534">
    <property type="entry name" value="Glycos_transf_1"/>
    <property type="match status" value="1"/>
</dbReference>
<dbReference type="PANTHER" id="PTHR46401:SF2">
    <property type="entry name" value="GLYCOSYLTRANSFERASE WBBK-RELATED"/>
    <property type="match status" value="1"/>
</dbReference>
<protein>
    <recommendedName>
        <fullName evidence="5">Glycosyl transferase, group 1</fullName>
    </recommendedName>
</protein>
<dbReference type="InterPro" id="IPR028098">
    <property type="entry name" value="Glyco_trans_4-like_N"/>
</dbReference>